<dbReference type="GO" id="GO:0003755">
    <property type="term" value="F:peptidyl-prolyl cis-trans isomerase activity"/>
    <property type="evidence" value="ECO:0007669"/>
    <property type="project" value="UniProtKB-KW"/>
</dbReference>
<dbReference type="InterPro" id="IPR023058">
    <property type="entry name" value="PPIase_PpiC_CS"/>
</dbReference>
<dbReference type="PANTHER" id="PTHR47245:SF2">
    <property type="entry name" value="PEPTIDYL-PROLYL CIS-TRANS ISOMERASE HP_0175-RELATED"/>
    <property type="match status" value="1"/>
</dbReference>
<feature type="signal peptide" evidence="3">
    <location>
        <begin position="1"/>
        <end position="24"/>
    </location>
</feature>
<dbReference type="Pfam" id="PF13616">
    <property type="entry name" value="Rotamase_3"/>
    <property type="match status" value="1"/>
</dbReference>
<evidence type="ECO:0000256" key="1">
    <source>
        <dbReference type="PROSITE-ProRule" id="PRU00278"/>
    </source>
</evidence>
<dbReference type="InterPro" id="IPR027304">
    <property type="entry name" value="Trigger_fact/SurA_dom_sf"/>
</dbReference>
<feature type="compositionally biased region" description="Low complexity" evidence="2">
    <location>
        <begin position="328"/>
        <end position="343"/>
    </location>
</feature>
<feature type="chain" id="PRO_5039545632" description="PpiC domain-containing protein" evidence="3">
    <location>
        <begin position="25"/>
        <end position="369"/>
    </location>
</feature>
<protein>
    <recommendedName>
        <fullName evidence="4">PpiC domain-containing protein</fullName>
    </recommendedName>
</protein>
<dbReference type="AlphaFoldDB" id="A0A6J4LSB7"/>
<dbReference type="PROSITE" id="PS01096">
    <property type="entry name" value="PPIC_PPIASE_1"/>
    <property type="match status" value="1"/>
</dbReference>
<gene>
    <name evidence="5" type="ORF">AVDCRST_MAG16-1624</name>
</gene>
<accession>A0A6J4LSB7</accession>
<feature type="region of interest" description="Disordered" evidence="2">
    <location>
        <begin position="309"/>
        <end position="369"/>
    </location>
</feature>
<evidence type="ECO:0000313" key="5">
    <source>
        <dbReference type="EMBL" id="CAA9336811.1"/>
    </source>
</evidence>
<dbReference type="Pfam" id="PF13624">
    <property type="entry name" value="SurA_N_3"/>
    <property type="match status" value="1"/>
</dbReference>
<dbReference type="SUPFAM" id="SSF54534">
    <property type="entry name" value="FKBP-like"/>
    <property type="match status" value="1"/>
</dbReference>
<dbReference type="InterPro" id="IPR046357">
    <property type="entry name" value="PPIase_dom_sf"/>
</dbReference>
<dbReference type="PANTHER" id="PTHR47245">
    <property type="entry name" value="PEPTIDYLPROLYL ISOMERASE"/>
    <property type="match status" value="1"/>
</dbReference>
<keyword evidence="1" id="KW-0413">Isomerase</keyword>
<organism evidence="5">
    <name type="scientific">uncultured Frankineae bacterium</name>
    <dbReference type="NCBI Taxonomy" id="437475"/>
    <lineage>
        <taxon>Bacteria</taxon>
        <taxon>Bacillati</taxon>
        <taxon>Actinomycetota</taxon>
        <taxon>Actinomycetes</taxon>
        <taxon>Frankiales</taxon>
        <taxon>environmental samples</taxon>
    </lineage>
</organism>
<keyword evidence="3" id="KW-0732">Signal</keyword>
<dbReference type="InterPro" id="IPR050245">
    <property type="entry name" value="PrsA_foldase"/>
</dbReference>
<name>A0A6J4LSB7_9ACTN</name>
<evidence type="ECO:0000256" key="2">
    <source>
        <dbReference type="SAM" id="MobiDB-lite"/>
    </source>
</evidence>
<dbReference type="PROSITE" id="PS51257">
    <property type="entry name" value="PROKAR_LIPOPROTEIN"/>
    <property type="match status" value="1"/>
</dbReference>
<keyword evidence="1" id="KW-0697">Rotamase</keyword>
<sequence>MIRSSRLAAATALAVLLLSGCGSASLRPGAAAVVGEERIPADRLTAVVERGLSDPQAAEALGQDRAAFQRQTLGRLINREVLQAAAEREGVTVDQGDVDALLQQAISAAGSREAVEAQVAQNGISKQDLPGVVRDAVLEQALADELTKDEQVTDEQLQEQYAQGLAQYDQVRSRHILVADEAQARAILAQVQADPSRFAALAAEFSTDESNKDRGGDLGTAGRGQFVDEFEALLFSAKPGSYGVVQTEFGWHVVNVIERRTTSLAEATPELRRGVLQEQRASATGARLREVADDLGVKVNPRFGRWDAETGTVEAVEDPNGVTTSAPDADAGEAPEGQAPEGQAPGGEGQQEQPPLIDEVPEPVPSAEG</sequence>
<reference evidence="5" key="1">
    <citation type="submission" date="2020-02" db="EMBL/GenBank/DDBJ databases">
        <authorList>
            <person name="Meier V. D."/>
        </authorList>
    </citation>
    <scope>NUCLEOTIDE SEQUENCE</scope>
    <source>
        <strain evidence="5">AVDCRST_MAG16</strain>
    </source>
</reference>
<dbReference type="PROSITE" id="PS50198">
    <property type="entry name" value="PPIC_PPIASE_2"/>
    <property type="match status" value="1"/>
</dbReference>
<dbReference type="InterPro" id="IPR000297">
    <property type="entry name" value="PPIase_PpiC"/>
</dbReference>
<dbReference type="EMBL" id="CADCUE010000140">
    <property type="protein sequence ID" value="CAA9336811.1"/>
    <property type="molecule type" value="Genomic_DNA"/>
</dbReference>
<evidence type="ECO:0000256" key="3">
    <source>
        <dbReference type="SAM" id="SignalP"/>
    </source>
</evidence>
<dbReference type="Gene3D" id="1.10.4030.10">
    <property type="entry name" value="Porin chaperone SurA, peptide-binding domain"/>
    <property type="match status" value="1"/>
</dbReference>
<dbReference type="SUPFAM" id="SSF109998">
    <property type="entry name" value="Triger factor/SurA peptide-binding domain-like"/>
    <property type="match status" value="1"/>
</dbReference>
<evidence type="ECO:0000259" key="4">
    <source>
        <dbReference type="PROSITE" id="PS50198"/>
    </source>
</evidence>
<feature type="domain" description="PpiC" evidence="4">
    <location>
        <begin position="168"/>
        <end position="258"/>
    </location>
</feature>
<proteinExistence type="predicted"/>
<dbReference type="Gene3D" id="3.10.50.40">
    <property type="match status" value="1"/>
</dbReference>